<keyword evidence="4" id="KW-1185">Reference proteome</keyword>
<feature type="transmembrane region" description="Helical" evidence="2">
    <location>
        <begin position="20"/>
        <end position="39"/>
    </location>
</feature>
<dbReference type="Gene3D" id="2.40.260.10">
    <property type="entry name" value="Sortase"/>
    <property type="match status" value="1"/>
</dbReference>
<sequence length="293" mass="32879">MQGDINVKKNDRRTWLQKTIWIYILAAIMLAGCGAEKAADENLGLDAEVEERNGDSIQEEEKTGDAGADNTEHASVGEKTAIAGETAEDTVVDIKPLQEENPDIFAWLYIPGTDIDCPVLQSMQADDYYESHNAYGETDGEGAVYTELANLTNMCDFNTVIHGKTSFDGESGLFADLYQFADPNFFDEHKTAYLYLDGNLLTYEIFAAYERENTSLIRTYDFTYIAGCQKFLDDLYHTRVMGMNFREGWEDLTPYHFLVTLTTKKGEDAQKQFVVLGGLVNDAAGTIDRVMYE</sequence>
<keyword evidence="2" id="KW-0472">Membrane</keyword>
<reference evidence="3" key="1">
    <citation type="submission" date="2018-09" db="EMBL/GenBank/DDBJ databases">
        <title>Murine metabolic-syndrome-specific gut microbial biobank.</title>
        <authorList>
            <person name="Liu C."/>
        </authorList>
    </citation>
    <scope>NUCLEOTIDE SEQUENCE</scope>
    <source>
        <strain evidence="3">D42-62</strain>
    </source>
</reference>
<evidence type="ECO:0000256" key="1">
    <source>
        <dbReference type="SAM" id="MobiDB-lite"/>
    </source>
</evidence>
<gene>
    <name evidence="3" type="ORF">D5281_15925</name>
</gene>
<organism evidence="3 4">
    <name type="scientific">Parablautia muri</name>
    <dbReference type="NCBI Taxonomy" id="2320879"/>
    <lineage>
        <taxon>Bacteria</taxon>
        <taxon>Bacillati</taxon>
        <taxon>Bacillota</taxon>
        <taxon>Clostridia</taxon>
        <taxon>Lachnospirales</taxon>
        <taxon>Lachnospiraceae</taxon>
        <taxon>Parablautia</taxon>
    </lineage>
</organism>
<feature type="region of interest" description="Disordered" evidence="1">
    <location>
        <begin position="50"/>
        <end position="71"/>
    </location>
</feature>
<proteinExistence type="predicted"/>
<dbReference type="EMBL" id="QZDT01000028">
    <property type="protein sequence ID" value="NBJ94035.1"/>
    <property type="molecule type" value="Genomic_DNA"/>
</dbReference>
<dbReference type="Proteomes" id="UP001154420">
    <property type="component" value="Unassembled WGS sequence"/>
</dbReference>
<accession>A0A9X5BHA0</accession>
<protein>
    <submittedName>
        <fullName evidence="3">Class B sortase</fullName>
    </submittedName>
</protein>
<evidence type="ECO:0000313" key="4">
    <source>
        <dbReference type="Proteomes" id="UP001154420"/>
    </source>
</evidence>
<dbReference type="InterPro" id="IPR023365">
    <property type="entry name" value="Sortase_dom-sf"/>
</dbReference>
<dbReference type="InterPro" id="IPR009835">
    <property type="entry name" value="SrtB"/>
</dbReference>
<evidence type="ECO:0000313" key="3">
    <source>
        <dbReference type="EMBL" id="NBJ94035.1"/>
    </source>
</evidence>
<dbReference type="CDD" id="cd05826">
    <property type="entry name" value="Sortase_B"/>
    <property type="match status" value="1"/>
</dbReference>
<dbReference type="SUPFAM" id="SSF63817">
    <property type="entry name" value="Sortase"/>
    <property type="match status" value="1"/>
</dbReference>
<comment type="caution">
    <text evidence="3">The sequence shown here is derived from an EMBL/GenBank/DDBJ whole genome shotgun (WGS) entry which is preliminary data.</text>
</comment>
<keyword evidence="2" id="KW-1133">Transmembrane helix</keyword>
<name>A0A9X5BHA0_9FIRM</name>
<dbReference type="AlphaFoldDB" id="A0A9X5BHA0"/>
<keyword evidence="2" id="KW-0812">Transmembrane</keyword>
<evidence type="ECO:0000256" key="2">
    <source>
        <dbReference type="SAM" id="Phobius"/>
    </source>
</evidence>